<protein>
    <recommendedName>
        <fullName evidence="4">Porin</fullName>
    </recommendedName>
</protein>
<dbReference type="InterPro" id="IPR011486">
    <property type="entry name" value="BBP2"/>
</dbReference>
<dbReference type="Pfam" id="PF07642">
    <property type="entry name" value="BBP2"/>
    <property type="match status" value="1"/>
</dbReference>
<dbReference type="EMBL" id="AP017928">
    <property type="protein sequence ID" value="BBA37190.1"/>
    <property type="molecule type" value="Genomic_DNA"/>
</dbReference>
<reference evidence="2 3" key="1">
    <citation type="submission" date="2016-12" db="EMBL/GenBank/DDBJ databases">
        <title>Genome sequencing of Methylocaldum marinum.</title>
        <authorList>
            <person name="Takeuchi M."/>
            <person name="Kamagata Y."/>
            <person name="Hiraoka S."/>
            <person name="Oshima K."/>
            <person name="Hattori M."/>
            <person name="Iwasaki W."/>
        </authorList>
    </citation>
    <scope>NUCLEOTIDE SEQUENCE [LARGE SCALE GENOMIC DNA]</scope>
    <source>
        <strain evidence="2 3">S8</strain>
    </source>
</reference>
<evidence type="ECO:0000256" key="1">
    <source>
        <dbReference type="SAM" id="SignalP"/>
    </source>
</evidence>
<dbReference type="SUPFAM" id="SSF56935">
    <property type="entry name" value="Porins"/>
    <property type="match status" value="1"/>
</dbReference>
<proteinExistence type="predicted"/>
<name>A0A250KZX9_9GAMM</name>
<gene>
    <name evidence="2" type="ORF">sS8_5268</name>
</gene>
<evidence type="ECO:0008006" key="4">
    <source>
        <dbReference type="Google" id="ProtNLM"/>
    </source>
</evidence>
<dbReference type="KEGG" id="mmai:sS8_5268"/>
<accession>A0A250KZX9</accession>
<sequence length="426" mass="47205">MAKNSLKIRMGRVTFGVFAAIFGAAAEAEEASEPTGLLGSLEADVNETQFMKNLGLQFGGWINAGITYNANEPAGRFNGPVTFNDRASEFQLNQLYFYLQRPVNTEGDSWDFGGRFDFMFGTDAQFTQAAYGHWDQRLINDQRFYDIALPQAYFEIFAPFGNGITAKIGHFYTIIGNEVVTAPDNFFYSHAYTMQYGEPFTHTGVLLSYPIDQNWTISGGGVTGSETAGWDGGWDKGLGNWAFLGGVTWTSIDEGTSVAFSATSGEISEQDSNNWSMYSLVIKHDIIEGLHYTFQHDHGWATSVVDATDRAGSNGRDAEWYGINQYLTYDIRDDLAVGLRAEWFRDDDGFRVLSPIRGPFAPPASSYYAVTAGLNWKPVNWLMVRPSVRYDWADKADAYDNAGGAAGFIGKKGDQFLFSTDVVITF</sequence>
<dbReference type="AlphaFoldDB" id="A0A250KZX9"/>
<feature type="chain" id="PRO_5012309765" description="Porin" evidence="1">
    <location>
        <begin position="20"/>
        <end position="426"/>
    </location>
</feature>
<dbReference type="Proteomes" id="UP000266313">
    <property type="component" value="Chromosome"/>
</dbReference>
<feature type="signal peptide" evidence="1">
    <location>
        <begin position="1"/>
        <end position="19"/>
    </location>
</feature>
<evidence type="ECO:0000313" key="3">
    <source>
        <dbReference type="Proteomes" id="UP000266313"/>
    </source>
</evidence>
<keyword evidence="1" id="KW-0732">Signal</keyword>
<evidence type="ECO:0000313" key="2">
    <source>
        <dbReference type="EMBL" id="BBA37190.1"/>
    </source>
</evidence>
<organism evidence="2 3">
    <name type="scientific">Methylocaldum marinum</name>
    <dbReference type="NCBI Taxonomy" id="1432792"/>
    <lineage>
        <taxon>Bacteria</taxon>
        <taxon>Pseudomonadati</taxon>
        <taxon>Pseudomonadota</taxon>
        <taxon>Gammaproteobacteria</taxon>
        <taxon>Methylococcales</taxon>
        <taxon>Methylococcaceae</taxon>
        <taxon>Methylocaldum</taxon>
    </lineage>
</organism>
<dbReference type="RefSeq" id="WP_232020439.1">
    <property type="nucleotide sequence ID" value="NZ_AP017928.1"/>
</dbReference>
<keyword evidence="3" id="KW-1185">Reference proteome</keyword>